<keyword evidence="1 3" id="KW-0853">WD repeat</keyword>
<dbReference type="RefSeq" id="WP_008488275.1">
    <property type="nucleotide sequence ID" value="NZ_AMRG01000005.1"/>
</dbReference>
<comment type="caution">
    <text evidence="5">The sequence shown here is derived from an EMBL/GenBank/DDBJ whole genome shotgun (WGS) entry which is preliminary data.</text>
</comment>
<feature type="repeat" description="WD" evidence="3">
    <location>
        <begin position="241"/>
        <end position="282"/>
    </location>
</feature>
<dbReference type="SMART" id="SM00320">
    <property type="entry name" value="WD40"/>
    <property type="match status" value="4"/>
</dbReference>
<evidence type="ECO:0000256" key="2">
    <source>
        <dbReference type="ARBA" id="ARBA00022737"/>
    </source>
</evidence>
<dbReference type="InterPro" id="IPR001680">
    <property type="entry name" value="WD40_rpt"/>
</dbReference>
<dbReference type="InterPro" id="IPR015943">
    <property type="entry name" value="WD40/YVTN_repeat-like_dom_sf"/>
</dbReference>
<feature type="chain" id="PRO_5003859871" evidence="4">
    <location>
        <begin position="21"/>
        <end position="338"/>
    </location>
</feature>
<reference evidence="5 6" key="1">
    <citation type="journal article" date="2012" name="J. Bacteriol.">
        <title>Genome Sequence of Idiomarina xiamenensis Type Strain 10-D-4.</title>
        <authorList>
            <person name="Lai Q."/>
            <person name="Wang L."/>
            <person name="Wang W."/>
            <person name="Shao Z."/>
        </authorList>
    </citation>
    <scope>NUCLEOTIDE SEQUENCE [LARGE SCALE GENOMIC DNA]</scope>
    <source>
        <strain evidence="5 6">10-D-4</strain>
    </source>
</reference>
<protein>
    <submittedName>
        <fullName evidence="5">Uncharacterized protein</fullName>
    </submittedName>
</protein>
<dbReference type="InterPro" id="IPR011047">
    <property type="entry name" value="Quinoprotein_ADH-like_sf"/>
</dbReference>
<keyword evidence="2" id="KW-0677">Repeat</keyword>
<dbReference type="Gene3D" id="2.130.10.10">
    <property type="entry name" value="YVTN repeat-like/Quinoprotein amine dehydrogenase"/>
    <property type="match status" value="2"/>
</dbReference>
<feature type="repeat" description="WD" evidence="3">
    <location>
        <begin position="156"/>
        <end position="197"/>
    </location>
</feature>
<feature type="signal peptide" evidence="4">
    <location>
        <begin position="1"/>
        <end position="20"/>
    </location>
</feature>
<evidence type="ECO:0000256" key="1">
    <source>
        <dbReference type="ARBA" id="ARBA00022574"/>
    </source>
</evidence>
<dbReference type="EMBL" id="AMRG01000005">
    <property type="protein sequence ID" value="EKE84527.1"/>
    <property type="molecule type" value="Genomic_DNA"/>
</dbReference>
<evidence type="ECO:0000313" key="6">
    <source>
        <dbReference type="Proteomes" id="UP000014115"/>
    </source>
</evidence>
<dbReference type="PROSITE" id="PS50082">
    <property type="entry name" value="WD_REPEATS_2"/>
    <property type="match status" value="2"/>
</dbReference>
<keyword evidence="4" id="KW-0732">Signal</keyword>
<evidence type="ECO:0000256" key="4">
    <source>
        <dbReference type="SAM" id="SignalP"/>
    </source>
</evidence>
<sequence length="338" mass="37265">MLKPLTALLLSSLTATLLSACSEPPQKLAEFRHDNQSSFSADVANDGSFSLVANDDGSASLWFADERGDYYHWRHNSGQQIVDVDISASGEVAALADSQDFSLWQVSSGESLGYWHIGNGRIHRLAVSANGTVIVLAKTNGMQIAFNPNSGRRLEFYGHSERVNALAISANGRYVLSGSNDHNAILWDTESGQIVHRWQHDSRVTQVALDAQGRYAFSADSKDNANIWRLPDGQRQTKLRFFDRQRIFSAATFSHDGRYFITGAPSRRITVWQVSDGEALRHWSINLPEQHRPASAAVLALGLTRDDNQLLSESSAGLAERWQIMLGQDSANKPASQP</sequence>
<dbReference type="eggNOG" id="COG2319">
    <property type="taxonomic scope" value="Bacteria"/>
</dbReference>
<name>K2KCV8_9GAMM</name>
<accession>K2KCV8</accession>
<evidence type="ECO:0000256" key="3">
    <source>
        <dbReference type="PROSITE-ProRule" id="PRU00221"/>
    </source>
</evidence>
<dbReference type="Proteomes" id="UP000014115">
    <property type="component" value="Unassembled WGS sequence"/>
</dbReference>
<dbReference type="PROSITE" id="PS50294">
    <property type="entry name" value="WD_REPEATS_REGION"/>
    <property type="match status" value="1"/>
</dbReference>
<dbReference type="PANTHER" id="PTHR19879:SF9">
    <property type="entry name" value="TRANSCRIPTION INITIATION FACTOR TFIID SUBUNIT 5"/>
    <property type="match status" value="1"/>
</dbReference>
<organism evidence="5 6">
    <name type="scientific">Idiomarina xiamenensis 10-D-4</name>
    <dbReference type="NCBI Taxonomy" id="740709"/>
    <lineage>
        <taxon>Bacteria</taxon>
        <taxon>Pseudomonadati</taxon>
        <taxon>Pseudomonadota</taxon>
        <taxon>Gammaproteobacteria</taxon>
        <taxon>Alteromonadales</taxon>
        <taxon>Idiomarinaceae</taxon>
        <taxon>Idiomarina</taxon>
    </lineage>
</organism>
<dbReference type="PANTHER" id="PTHR19879">
    <property type="entry name" value="TRANSCRIPTION INITIATION FACTOR TFIID"/>
    <property type="match status" value="1"/>
</dbReference>
<dbReference type="PROSITE" id="PS00678">
    <property type="entry name" value="WD_REPEATS_1"/>
    <property type="match status" value="1"/>
</dbReference>
<dbReference type="SUPFAM" id="SSF50998">
    <property type="entry name" value="Quinoprotein alcohol dehydrogenase-like"/>
    <property type="match status" value="1"/>
</dbReference>
<keyword evidence="6" id="KW-1185">Reference proteome</keyword>
<evidence type="ECO:0000313" key="5">
    <source>
        <dbReference type="EMBL" id="EKE84527.1"/>
    </source>
</evidence>
<dbReference type="InterPro" id="IPR019775">
    <property type="entry name" value="WD40_repeat_CS"/>
</dbReference>
<dbReference type="PROSITE" id="PS51257">
    <property type="entry name" value="PROKAR_LIPOPROTEIN"/>
    <property type="match status" value="1"/>
</dbReference>
<dbReference type="Pfam" id="PF00400">
    <property type="entry name" value="WD40"/>
    <property type="match status" value="1"/>
</dbReference>
<dbReference type="PATRIC" id="fig|740709.3.peg.1152"/>
<gene>
    <name evidence="5" type="ORF">A10D4_05647</name>
</gene>
<dbReference type="STRING" id="740709.A10D4_05647"/>
<dbReference type="OrthoDB" id="6192037at2"/>
<proteinExistence type="predicted"/>
<dbReference type="AlphaFoldDB" id="K2KCV8"/>